<evidence type="ECO:0000313" key="1">
    <source>
        <dbReference type="EMBL" id="ATE87019.1"/>
    </source>
</evidence>
<gene>
    <name evidence="1" type="primary">10L</name>
</gene>
<sequence>MNKTISTIVILLGSLLIYVVSFMKEGYSQTLPPKYKIVKRRDEYENLKPTKLCDGGNTSSSVELGYDQAMDEIRAGGDVNPLKFDNSVRLGLNPDVKRPDGDDWLRGDIPVRPPTGDWFIPQRALNPEKYLRVGALSSEASINKIENIIASTKPVTLN</sequence>
<keyword evidence="2" id="KW-1185">Reference proteome</keyword>
<proteinExistence type="predicted"/>
<dbReference type="KEGG" id="vg:65099782"/>
<name>A0A291B0J6_9VIRU</name>
<reference evidence="1" key="2">
    <citation type="journal article" date="2017" name="Sci. Rep.">
        <title>Characterization of a new member of Iridoviridae, Shrimp hemocyte iridescent virus (SHIV), found in white leg shrimp (Litopenaeus vannamei).</title>
        <authorList>
            <person name="Qiu L."/>
            <person name="Chen M.M."/>
            <person name="Wan X.Y."/>
            <person name="Li C."/>
            <person name="Zhang Q.L."/>
            <person name="Wang R.Y."/>
            <person name="Cheng D.Y."/>
            <person name="Dong X."/>
            <person name="Yang B."/>
            <person name="Wang X.H."/>
            <person name="Xiang J.H."/>
            <person name="Huang J."/>
        </authorList>
    </citation>
    <scope>NUCLEOTIDE SEQUENCE [LARGE SCALE GENOMIC DNA]</scope>
    <source>
        <strain evidence="1">20141215</strain>
    </source>
</reference>
<dbReference type="EMBL" id="MF599468">
    <property type="protein sequence ID" value="ATE87019.1"/>
    <property type="molecule type" value="Genomic_DNA"/>
</dbReference>
<evidence type="ECO:0000313" key="2">
    <source>
        <dbReference type="Proteomes" id="UP000297192"/>
    </source>
</evidence>
<dbReference type="InterPro" id="IPR043882">
    <property type="entry name" value="DUF5850"/>
</dbReference>
<accession>A0A291B0J6</accession>
<protein>
    <submittedName>
        <fullName evidence="1">Uncharacterized protein</fullName>
    </submittedName>
</protein>
<reference evidence="1" key="1">
    <citation type="journal article" date="2017" name="Arch. Virol.">
        <title>Complete genome sequence of shrimp hemocyte iridescent virus (SHIV) isolated from white leg shrimp, Litopenaeus vannamei.</title>
        <authorList>
            <person name="Qiu L."/>
            <person name="Chen M.M."/>
            <person name="Wang R.Y."/>
            <person name="Wan X.Y."/>
            <person name="Li C."/>
            <person name="Zhang Q.L."/>
            <person name="Dong X."/>
            <person name="Yang B."/>
            <person name="Xiang J.H."/>
            <person name="Huang J."/>
        </authorList>
    </citation>
    <scope>NUCLEOTIDE SEQUENCE [LARGE SCALE GENOMIC DNA]</scope>
    <source>
        <strain evidence="1">20141215</strain>
    </source>
</reference>
<dbReference type="GeneID" id="65099782"/>
<organism evidence="1">
    <name type="scientific">Shrimp hemocyte iridescent virus</name>
    <dbReference type="NCBI Taxonomy" id="2039780"/>
    <lineage>
        <taxon>Viruses</taxon>
        <taxon>Varidnaviria</taxon>
        <taxon>Bamfordvirae</taxon>
        <taxon>Nucleocytoviricota</taxon>
        <taxon>Megaviricetes</taxon>
        <taxon>Pimascovirales</taxon>
        <taxon>Pimascovirales incertae sedis</taxon>
        <taxon>Iridoviridae</taxon>
        <taxon>Betairidovirinae</taxon>
        <taxon>Decapodiridovirus</taxon>
        <taxon>Decapodiridovirus litopenaeus1</taxon>
        <taxon>Decapod iridescent virus 1</taxon>
    </lineage>
</organism>
<dbReference type="RefSeq" id="YP_010084762.1">
    <property type="nucleotide sequence ID" value="NC_055165.1"/>
</dbReference>
<dbReference type="Pfam" id="PF19168">
    <property type="entry name" value="DUF5850"/>
    <property type="match status" value="1"/>
</dbReference>
<dbReference type="Proteomes" id="UP000297192">
    <property type="component" value="Segment"/>
</dbReference>